<dbReference type="Gene3D" id="3.40.1280.10">
    <property type="match status" value="1"/>
</dbReference>
<feature type="region of interest" description="Disordered" evidence="3">
    <location>
        <begin position="150"/>
        <end position="192"/>
    </location>
</feature>
<reference evidence="5" key="1">
    <citation type="journal article" date="2014" name="Int. J. Syst. Evol. Microbiol.">
        <title>Complete genome sequence of Corynebacterium casei LMG S-19264T (=DSM 44701T), isolated from a smear-ripened cheese.</title>
        <authorList>
            <consortium name="US DOE Joint Genome Institute (JGI-PGF)"/>
            <person name="Walter F."/>
            <person name="Albersmeier A."/>
            <person name="Kalinowski J."/>
            <person name="Ruckert C."/>
        </authorList>
    </citation>
    <scope>NUCLEOTIDE SEQUENCE</scope>
    <source>
        <strain evidence="5">CGMCC 1.15254</strain>
    </source>
</reference>
<accession>A0A917BY91</accession>
<dbReference type="GO" id="GO:0008173">
    <property type="term" value="F:RNA methyltransferase activity"/>
    <property type="evidence" value="ECO:0007669"/>
    <property type="project" value="InterPro"/>
</dbReference>
<feature type="domain" description="tRNA/rRNA methyltransferase SpoU type" evidence="4">
    <location>
        <begin position="9"/>
        <end position="139"/>
    </location>
</feature>
<dbReference type="PANTHER" id="PTHR43191">
    <property type="entry name" value="RRNA METHYLTRANSFERASE 3"/>
    <property type="match status" value="1"/>
</dbReference>
<evidence type="ECO:0000256" key="1">
    <source>
        <dbReference type="ARBA" id="ARBA00022603"/>
    </source>
</evidence>
<dbReference type="EMBL" id="BMHV01000010">
    <property type="protein sequence ID" value="GGF63373.1"/>
    <property type="molecule type" value="Genomic_DNA"/>
</dbReference>
<dbReference type="InterPro" id="IPR051259">
    <property type="entry name" value="rRNA_Methyltransferase"/>
</dbReference>
<dbReference type="InterPro" id="IPR001537">
    <property type="entry name" value="SpoU_MeTrfase"/>
</dbReference>
<dbReference type="PANTHER" id="PTHR43191:SF7">
    <property type="entry name" value="OBP33PEP LIKE PROTEIN"/>
    <property type="match status" value="1"/>
</dbReference>
<dbReference type="RefSeq" id="WP_188663788.1">
    <property type="nucleotide sequence ID" value="NZ_BMHV01000010.1"/>
</dbReference>
<name>A0A917BY91_9PROT</name>
<keyword evidence="1 5" id="KW-0489">Methyltransferase</keyword>
<dbReference type="AlphaFoldDB" id="A0A917BY91"/>
<evidence type="ECO:0000259" key="4">
    <source>
        <dbReference type="Pfam" id="PF00588"/>
    </source>
</evidence>
<keyword evidence="2" id="KW-0808">Transferase</keyword>
<evidence type="ECO:0000313" key="5">
    <source>
        <dbReference type="EMBL" id="GGF63373.1"/>
    </source>
</evidence>
<keyword evidence="6" id="KW-1185">Reference proteome</keyword>
<organism evidence="5 6">
    <name type="scientific">Terasakiella brassicae</name>
    <dbReference type="NCBI Taxonomy" id="1634917"/>
    <lineage>
        <taxon>Bacteria</taxon>
        <taxon>Pseudomonadati</taxon>
        <taxon>Pseudomonadota</taxon>
        <taxon>Alphaproteobacteria</taxon>
        <taxon>Rhodospirillales</taxon>
        <taxon>Terasakiellaceae</taxon>
        <taxon>Terasakiella</taxon>
    </lineage>
</organism>
<dbReference type="Pfam" id="PF00588">
    <property type="entry name" value="SpoU_methylase"/>
    <property type="match status" value="1"/>
</dbReference>
<dbReference type="InterPro" id="IPR029028">
    <property type="entry name" value="Alpha/beta_knot_MTases"/>
</dbReference>
<dbReference type="GO" id="GO:0003723">
    <property type="term" value="F:RNA binding"/>
    <property type="evidence" value="ECO:0007669"/>
    <property type="project" value="InterPro"/>
</dbReference>
<comment type="caution">
    <text evidence="5">The sequence shown here is derived from an EMBL/GenBank/DDBJ whole genome shotgun (WGS) entry which is preliminary data.</text>
</comment>
<sequence length="192" mass="21196">MRGYFGIGIHGVNKPFNVGNLFRTAHAFGASFVYTVDAQYTKRKGNKADTSKSLEHTPFYAFPTLEDMLLPKGCQLVGVELTEDAIELPSFRHPTQAAYILGPERSNLPQSTIDRCDHIIKIPMKFCVNVGVAGALVMYDRVQSMGRFAPRPVRAGGPTEELPTQTSHGSPIFRKGSPFEESPPGVPEKWDE</sequence>
<reference evidence="5" key="2">
    <citation type="submission" date="2020-09" db="EMBL/GenBank/DDBJ databases">
        <authorList>
            <person name="Sun Q."/>
            <person name="Zhou Y."/>
        </authorList>
    </citation>
    <scope>NUCLEOTIDE SEQUENCE</scope>
    <source>
        <strain evidence="5">CGMCC 1.15254</strain>
    </source>
</reference>
<gene>
    <name evidence="5" type="ORF">GCM10011332_16660</name>
</gene>
<proteinExistence type="predicted"/>
<evidence type="ECO:0000256" key="3">
    <source>
        <dbReference type="SAM" id="MobiDB-lite"/>
    </source>
</evidence>
<dbReference type="GO" id="GO:0032259">
    <property type="term" value="P:methylation"/>
    <property type="evidence" value="ECO:0007669"/>
    <property type="project" value="UniProtKB-KW"/>
</dbReference>
<dbReference type="SUPFAM" id="SSF75217">
    <property type="entry name" value="alpha/beta knot"/>
    <property type="match status" value="1"/>
</dbReference>
<evidence type="ECO:0000256" key="2">
    <source>
        <dbReference type="ARBA" id="ARBA00022679"/>
    </source>
</evidence>
<dbReference type="InterPro" id="IPR029026">
    <property type="entry name" value="tRNA_m1G_MTases_N"/>
</dbReference>
<dbReference type="Proteomes" id="UP000632498">
    <property type="component" value="Unassembled WGS sequence"/>
</dbReference>
<evidence type="ECO:0000313" key="6">
    <source>
        <dbReference type="Proteomes" id="UP000632498"/>
    </source>
</evidence>
<dbReference type="CDD" id="cd18098">
    <property type="entry name" value="SpoU-like"/>
    <property type="match status" value="1"/>
</dbReference>
<dbReference type="GO" id="GO:0006396">
    <property type="term" value="P:RNA processing"/>
    <property type="evidence" value="ECO:0007669"/>
    <property type="project" value="InterPro"/>
</dbReference>
<protein>
    <submittedName>
        <fullName evidence="5">rRNA methyltransferase</fullName>
    </submittedName>
</protein>